<feature type="repeat" description="TPR" evidence="3">
    <location>
        <begin position="53"/>
        <end position="86"/>
    </location>
</feature>
<evidence type="ECO:0000313" key="5">
    <source>
        <dbReference type="Proteomes" id="UP000075260"/>
    </source>
</evidence>
<feature type="repeat" description="TPR" evidence="3">
    <location>
        <begin position="200"/>
        <end position="233"/>
    </location>
</feature>
<proteinExistence type="predicted"/>
<evidence type="ECO:0000313" key="4">
    <source>
        <dbReference type="EMBL" id="KYF69022.1"/>
    </source>
</evidence>
<gene>
    <name evidence="4" type="ORF">BE15_04760</name>
</gene>
<evidence type="ECO:0000256" key="3">
    <source>
        <dbReference type="PROSITE-ProRule" id="PRU00339"/>
    </source>
</evidence>
<dbReference type="Proteomes" id="UP000075260">
    <property type="component" value="Unassembled WGS sequence"/>
</dbReference>
<feature type="repeat" description="TPR" evidence="3">
    <location>
        <begin position="166"/>
        <end position="199"/>
    </location>
</feature>
<dbReference type="PROSITE" id="PS50005">
    <property type="entry name" value="TPR"/>
    <property type="match status" value="3"/>
</dbReference>
<name>A0A150QMG7_SORCE</name>
<organism evidence="4 5">
    <name type="scientific">Sorangium cellulosum</name>
    <name type="common">Polyangium cellulosum</name>
    <dbReference type="NCBI Taxonomy" id="56"/>
    <lineage>
        <taxon>Bacteria</taxon>
        <taxon>Pseudomonadati</taxon>
        <taxon>Myxococcota</taxon>
        <taxon>Polyangia</taxon>
        <taxon>Polyangiales</taxon>
        <taxon>Polyangiaceae</taxon>
        <taxon>Sorangium</taxon>
    </lineage>
</organism>
<dbReference type="PANTHER" id="PTHR45586">
    <property type="entry name" value="TPR REPEAT-CONTAINING PROTEIN PA4667"/>
    <property type="match status" value="1"/>
</dbReference>
<comment type="caution">
    <text evidence="4">The sequence shown here is derived from an EMBL/GenBank/DDBJ whole genome shotgun (WGS) entry which is preliminary data.</text>
</comment>
<keyword evidence="1" id="KW-0677">Repeat</keyword>
<dbReference type="Pfam" id="PF13432">
    <property type="entry name" value="TPR_16"/>
    <property type="match status" value="3"/>
</dbReference>
<dbReference type="SUPFAM" id="SSF48452">
    <property type="entry name" value="TPR-like"/>
    <property type="match status" value="1"/>
</dbReference>
<evidence type="ECO:0000256" key="1">
    <source>
        <dbReference type="ARBA" id="ARBA00022737"/>
    </source>
</evidence>
<dbReference type="InterPro" id="IPR011990">
    <property type="entry name" value="TPR-like_helical_dom_sf"/>
</dbReference>
<dbReference type="Gene3D" id="1.25.40.10">
    <property type="entry name" value="Tetratricopeptide repeat domain"/>
    <property type="match status" value="2"/>
</dbReference>
<dbReference type="InterPro" id="IPR019734">
    <property type="entry name" value="TPR_rpt"/>
</dbReference>
<dbReference type="AlphaFoldDB" id="A0A150QMG7"/>
<dbReference type="SMART" id="SM00028">
    <property type="entry name" value="TPR"/>
    <property type="match status" value="4"/>
</dbReference>
<dbReference type="PANTHER" id="PTHR45586:SF1">
    <property type="entry name" value="LIPOPOLYSACCHARIDE ASSEMBLY PROTEIN B"/>
    <property type="match status" value="1"/>
</dbReference>
<dbReference type="InterPro" id="IPR051012">
    <property type="entry name" value="CellSynth/LPSAsmb/PSIAsmb"/>
</dbReference>
<evidence type="ECO:0000256" key="2">
    <source>
        <dbReference type="ARBA" id="ARBA00022803"/>
    </source>
</evidence>
<dbReference type="Pfam" id="PF13181">
    <property type="entry name" value="TPR_8"/>
    <property type="match status" value="1"/>
</dbReference>
<accession>A0A150QMG7</accession>
<reference evidence="4 5" key="1">
    <citation type="submission" date="2014-02" db="EMBL/GenBank/DDBJ databases">
        <title>The small core and large imbalanced accessory genome model reveals a collaborative survival strategy of Sorangium cellulosum strains in nature.</title>
        <authorList>
            <person name="Han K."/>
            <person name="Peng R."/>
            <person name="Blom J."/>
            <person name="Li Y.-Z."/>
        </authorList>
    </citation>
    <scope>NUCLEOTIDE SEQUENCE [LARGE SCALE GENOMIC DNA]</scope>
    <source>
        <strain evidence="4 5">So0008-312</strain>
    </source>
</reference>
<keyword evidence="2 3" id="KW-0802">TPR repeat</keyword>
<protein>
    <submittedName>
        <fullName evidence="4">Uncharacterized protein</fullName>
    </submittedName>
</protein>
<dbReference type="OrthoDB" id="9815059at2"/>
<dbReference type="EMBL" id="JEMA01000505">
    <property type="protein sequence ID" value="KYF69022.1"/>
    <property type="molecule type" value="Genomic_DNA"/>
</dbReference>
<sequence>MTSQRHMTAATRAGCIRGAAVVLSLGSLLPFASLSLAACGGAQPAAQASEARSVAEYDLARDAFQNGRLREALGHIEEALSLDEDNAEAAYLGAVILLGFCASDARSSDCRFDGAEKMARRALEANPEMRDAKNTLGVILVHQGRYDEAIAVLKPLTEDILYASPEKSWGNLGWAYLLRGSNDEAIDALRRAVAAQPLFCVGQYRLGLAYEKRGELDLAREAFTRAVETDQPECRRLQDAFDARARVAEKRGLLDEARADLERCREIAATTPVGQRCAAQLQTLQ</sequence>